<dbReference type="Pfam" id="PF21787">
    <property type="entry name" value="TNP-like_RNaseH_N"/>
    <property type="match status" value="1"/>
</dbReference>
<evidence type="ECO:0000259" key="2">
    <source>
        <dbReference type="Pfam" id="PF21788"/>
    </source>
</evidence>
<dbReference type="EMBL" id="MRZV01002436">
    <property type="protein sequence ID" value="PIK33714.1"/>
    <property type="molecule type" value="Genomic_DNA"/>
</dbReference>
<evidence type="ECO:0000313" key="4">
    <source>
        <dbReference type="Proteomes" id="UP000230750"/>
    </source>
</evidence>
<dbReference type="Proteomes" id="UP000230750">
    <property type="component" value="Unassembled WGS sequence"/>
</dbReference>
<name>A0A2G8JD97_STIJA</name>
<evidence type="ECO:0008006" key="5">
    <source>
        <dbReference type="Google" id="ProtNLM"/>
    </source>
</evidence>
<feature type="domain" description="Transposable element P transposase-like RNase H" evidence="1">
    <location>
        <begin position="11"/>
        <end position="88"/>
    </location>
</feature>
<evidence type="ECO:0000313" key="3">
    <source>
        <dbReference type="EMBL" id="PIK33714.1"/>
    </source>
</evidence>
<proteinExistence type="predicted"/>
<gene>
    <name evidence="3" type="ORF">BSL78_29472</name>
</gene>
<accession>A0A2G8JD97</accession>
<organism evidence="3 4">
    <name type="scientific">Stichopus japonicus</name>
    <name type="common">Sea cucumber</name>
    <dbReference type="NCBI Taxonomy" id="307972"/>
    <lineage>
        <taxon>Eukaryota</taxon>
        <taxon>Metazoa</taxon>
        <taxon>Echinodermata</taxon>
        <taxon>Eleutherozoa</taxon>
        <taxon>Echinozoa</taxon>
        <taxon>Holothuroidea</taxon>
        <taxon>Aspidochirotacea</taxon>
        <taxon>Aspidochirotida</taxon>
        <taxon>Stichopodidae</taxon>
        <taxon>Apostichopus</taxon>
    </lineage>
</organism>
<reference evidence="3 4" key="1">
    <citation type="journal article" date="2017" name="PLoS Biol.">
        <title>The sea cucumber genome provides insights into morphological evolution and visceral regeneration.</title>
        <authorList>
            <person name="Zhang X."/>
            <person name="Sun L."/>
            <person name="Yuan J."/>
            <person name="Sun Y."/>
            <person name="Gao Y."/>
            <person name="Zhang L."/>
            <person name="Li S."/>
            <person name="Dai H."/>
            <person name="Hamel J.F."/>
            <person name="Liu C."/>
            <person name="Yu Y."/>
            <person name="Liu S."/>
            <person name="Lin W."/>
            <person name="Guo K."/>
            <person name="Jin S."/>
            <person name="Xu P."/>
            <person name="Storey K.B."/>
            <person name="Huan P."/>
            <person name="Zhang T."/>
            <person name="Zhou Y."/>
            <person name="Zhang J."/>
            <person name="Lin C."/>
            <person name="Li X."/>
            <person name="Xing L."/>
            <person name="Huo D."/>
            <person name="Sun M."/>
            <person name="Wang L."/>
            <person name="Mercier A."/>
            <person name="Li F."/>
            <person name="Yang H."/>
            <person name="Xiang J."/>
        </authorList>
    </citation>
    <scope>NUCLEOTIDE SEQUENCE [LARGE SCALE GENOMIC DNA]</scope>
    <source>
        <strain evidence="3">Shaxun</strain>
        <tissue evidence="3">Muscle</tissue>
    </source>
</reference>
<keyword evidence="4" id="KW-1185">Reference proteome</keyword>
<protein>
    <recommendedName>
        <fullName evidence="5">Transposable element P transposase</fullName>
    </recommendedName>
</protein>
<evidence type="ECO:0000259" key="1">
    <source>
        <dbReference type="Pfam" id="PF21787"/>
    </source>
</evidence>
<dbReference type="InterPro" id="IPR048366">
    <property type="entry name" value="TNP-like_GBD"/>
</dbReference>
<comment type="caution">
    <text evidence="3">The sequence shown here is derived from an EMBL/GenBank/DDBJ whole genome shotgun (WGS) entry which is preliminary data.</text>
</comment>
<dbReference type="InterPro" id="IPR048365">
    <property type="entry name" value="TNP-like_RNaseH_N"/>
</dbReference>
<sequence>MERFEARCNELKSEIPNVASHVLLFMVRGLTSGIKFPVAFFPSLTSAPGHQLYEMAMNCVKALKLLRLTVLCLTSDGASCNRKLYENLSGSSSSPLSSHYKTKNVYEENQYIYFNSDAAHLLKTLRNNFENSNWNRKTNLVYNGKPIQWIHLLQLQEWDKGRKRQTPGLVLLPKLSYEHLHLNPGLRMKVSLAAQVMSKTVANALQLKDSLMYSSTIQFIFMVNKFLDCLNVGSTSLWLKKKNTDIKPYTSVDDERLVWLTEEFVGFLERVD</sequence>
<feature type="domain" description="Transposable element P transposase-like GTP-binding insertion" evidence="2">
    <location>
        <begin position="119"/>
        <end position="234"/>
    </location>
</feature>
<dbReference type="AlphaFoldDB" id="A0A2G8JD97"/>
<dbReference type="OrthoDB" id="10063305at2759"/>
<dbReference type="Pfam" id="PF21788">
    <property type="entry name" value="TNP-like_GBD"/>
    <property type="match status" value="1"/>
</dbReference>